<keyword evidence="3" id="KW-1185">Reference proteome</keyword>
<evidence type="ECO:0000313" key="2">
    <source>
        <dbReference type="EMBL" id="SDM09483.1"/>
    </source>
</evidence>
<accession>A0A1G9QET0</accession>
<dbReference type="Gene3D" id="1.10.1200.10">
    <property type="entry name" value="ACP-like"/>
    <property type="match status" value="1"/>
</dbReference>
<evidence type="ECO:0000313" key="3">
    <source>
        <dbReference type="Proteomes" id="UP000198552"/>
    </source>
</evidence>
<feature type="domain" description="Carrier" evidence="1">
    <location>
        <begin position="1"/>
        <end position="77"/>
    </location>
</feature>
<dbReference type="OrthoDB" id="7063706at2"/>
<protein>
    <submittedName>
        <fullName evidence="2">Acyl carrier protein</fullName>
    </submittedName>
</protein>
<gene>
    <name evidence="2" type="ORF">SAMN05428957_102269</name>
</gene>
<dbReference type="Proteomes" id="UP000198552">
    <property type="component" value="Unassembled WGS sequence"/>
</dbReference>
<dbReference type="SUPFAM" id="SSF47336">
    <property type="entry name" value="ACP-like"/>
    <property type="match status" value="1"/>
</dbReference>
<name>A0A1G9QET0_9BURK</name>
<dbReference type="Pfam" id="PF00550">
    <property type="entry name" value="PP-binding"/>
    <property type="match status" value="1"/>
</dbReference>
<reference evidence="3" key="1">
    <citation type="submission" date="2016-10" db="EMBL/GenBank/DDBJ databases">
        <authorList>
            <person name="Varghese N."/>
            <person name="Submissions S."/>
        </authorList>
    </citation>
    <scope>NUCLEOTIDE SEQUENCE [LARGE SCALE GENOMIC DNA]</scope>
    <source>
        <strain evidence="3">EPL6</strain>
    </source>
</reference>
<evidence type="ECO:0000259" key="1">
    <source>
        <dbReference type="PROSITE" id="PS50075"/>
    </source>
</evidence>
<dbReference type="EMBL" id="FNHP01000002">
    <property type="protein sequence ID" value="SDM09483.1"/>
    <property type="molecule type" value="Genomic_DNA"/>
</dbReference>
<proteinExistence type="predicted"/>
<dbReference type="PROSITE" id="PS50075">
    <property type="entry name" value="CARRIER"/>
    <property type="match status" value="1"/>
</dbReference>
<dbReference type="STRING" id="1527607.SAMN05428957_102269"/>
<dbReference type="InterPro" id="IPR009081">
    <property type="entry name" value="PP-bd_ACP"/>
</dbReference>
<dbReference type="RefSeq" id="WP_091566975.1">
    <property type="nucleotide sequence ID" value="NZ_FNHP01000002.1"/>
</dbReference>
<sequence length="81" mass="8969">MDSLELIRNFLSERLGVEPERVREDAVLADLGVDSLMVAELMFEAEDRLNIDINNDEPVPVTVGDMRAIIERVLAASNAEG</sequence>
<organism evidence="2 3">
    <name type="scientific">Oryzisolibacter propanilivorax</name>
    <dbReference type="NCBI Taxonomy" id="1527607"/>
    <lineage>
        <taxon>Bacteria</taxon>
        <taxon>Pseudomonadati</taxon>
        <taxon>Pseudomonadota</taxon>
        <taxon>Betaproteobacteria</taxon>
        <taxon>Burkholderiales</taxon>
        <taxon>Comamonadaceae</taxon>
        <taxon>Oryzisolibacter</taxon>
    </lineage>
</organism>
<dbReference type="AlphaFoldDB" id="A0A1G9QET0"/>
<dbReference type="InterPro" id="IPR036736">
    <property type="entry name" value="ACP-like_sf"/>
</dbReference>